<gene>
    <name evidence="10" type="ORF">E2C06_10215</name>
</gene>
<dbReference type="PROSITE" id="PS00105">
    <property type="entry name" value="AA_TRANSFER_CLASS_1"/>
    <property type="match status" value="1"/>
</dbReference>
<comment type="cofactor">
    <cofactor evidence="1 7">
        <name>pyridoxal 5'-phosphate</name>
        <dbReference type="ChEBI" id="CHEBI:597326"/>
    </cofactor>
</comment>
<dbReference type="InterPro" id="IPR004838">
    <property type="entry name" value="NHTrfase_class1_PyrdxlP-BS"/>
</dbReference>
<dbReference type="GO" id="GO:0004069">
    <property type="term" value="F:L-aspartate:2-oxoglutarate aminotransferase activity"/>
    <property type="evidence" value="ECO:0007669"/>
    <property type="project" value="UniProtKB-EC"/>
</dbReference>
<dbReference type="OrthoDB" id="9763453at2"/>
<evidence type="ECO:0000256" key="3">
    <source>
        <dbReference type="ARBA" id="ARBA00022576"/>
    </source>
</evidence>
<dbReference type="EC" id="2.6.1.-" evidence="7"/>
<dbReference type="InterPro" id="IPR015424">
    <property type="entry name" value="PyrdxlP-dep_Trfase"/>
</dbReference>
<dbReference type="AlphaFoldDB" id="A0A4R5QJG0"/>
<protein>
    <recommendedName>
        <fullName evidence="7">Aminotransferase</fullName>
        <ecNumber evidence="7">2.6.1.-</ecNumber>
    </recommendedName>
</protein>
<organism evidence="10 11">
    <name type="scientific">Dankookia rubra</name>
    <dbReference type="NCBI Taxonomy" id="1442381"/>
    <lineage>
        <taxon>Bacteria</taxon>
        <taxon>Pseudomonadati</taxon>
        <taxon>Pseudomonadota</taxon>
        <taxon>Alphaproteobacteria</taxon>
        <taxon>Acetobacterales</taxon>
        <taxon>Roseomonadaceae</taxon>
        <taxon>Dankookia</taxon>
    </lineage>
</organism>
<reference evidence="10 11" key="1">
    <citation type="journal article" date="2016" name="J. Microbiol.">
        <title>Dankookia rubra gen. nov., sp. nov., an alphaproteobacterium isolated from sediment of a shallow stream.</title>
        <authorList>
            <person name="Kim W.H."/>
            <person name="Kim D.H."/>
            <person name="Kang K."/>
            <person name="Ahn T.Y."/>
        </authorList>
    </citation>
    <scope>NUCLEOTIDE SEQUENCE [LARGE SCALE GENOMIC DNA]</scope>
    <source>
        <strain evidence="10 11">JCM30602</strain>
    </source>
</reference>
<evidence type="ECO:0000256" key="2">
    <source>
        <dbReference type="ARBA" id="ARBA00007441"/>
    </source>
</evidence>
<evidence type="ECO:0000256" key="6">
    <source>
        <dbReference type="ARBA" id="ARBA00049185"/>
    </source>
</evidence>
<evidence type="ECO:0000259" key="9">
    <source>
        <dbReference type="Pfam" id="PF00155"/>
    </source>
</evidence>
<feature type="region of interest" description="Disordered" evidence="8">
    <location>
        <begin position="1"/>
        <end position="23"/>
    </location>
</feature>
<dbReference type="InterPro" id="IPR015421">
    <property type="entry name" value="PyrdxlP-dep_Trfase_major"/>
</dbReference>
<dbReference type="RefSeq" id="WP_133288501.1">
    <property type="nucleotide sequence ID" value="NZ_SMSJ01000009.1"/>
</dbReference>
<dbReference type="SUPFAM" id="SSF53383">
    <property type="entry name" value="PLP-dependent transferases"/>
    <property type="match status" value="1"/>
</dbReference>
<keyword evidence="4 7" id="KW-0808">Transferase</keyword>
<evidence type="ECO:0000256" key="5">
    <source>
        <dbReference type="ARBA" id="ARBA00022898"/>
    </source>
</evidence>
<proteinExistence type="inferred from homology"/>
<dbReference type="EMBL" id="SMSJ01000009">
    <property type="protein sequence ID" value="TDH62767.1"/>
    <property type="molecule type" value="Genomic_DNA"/>
</dbReference>
<comment type="catalytic activity">
    <reaction evidence="6">
        <text>L-aspartate + 2-oxoglutarate = oxaloacetate + L-glutamate</text>
        <dbReference type="Rhea" id="RHEA:21824"/>
        <dbReference type="ChEBI" id="CHEBI:16452"/>
        <dbReference type="ChEBI" id="CHEBI:16810"/>
        <dbReference type="ChEBI" id="CHEBI:29985"/>
        <dbReference type="ChEBI" id="CHEBI:29991"/>
        <dbReference type="EC" id="2.6.1.1"/>
    </reaction>
</comment>
<dbReference type="NCBIfam" id="NF004770">
    <property type="entry name" value="PRK06108.1"/>
    <property type="match status" value="1"/>
</dbReference>
<dbReference type="Pfam" id="PF00155">
    <property type="entry name" value="Aminotran_1_2"/>
    <property type="match status" value="1"/>
</dbReference>
<dbReference type="Gene3D" id="3.40.640.10">
    <property type="entry name" value="Type I PLP-dependent aspartate aminotransferase-like (Major domain)"/>
    <property type="match status" value="1"/>
</dbReference>
<evidence type="ECO:0000256" key="1">
    <source>
        <dbReference type="ARBA" id="ARBA00001933"/>
    </source>
</evidence>
<comment type="similarity">
    <text evidence="2 7">Belongs to the class-I pyridoxal-phosphate-dependent aminotransferase family.</text>
</comment>
<dbReference type="Proteomes" id="UP000295096">
    <property type="component" value="Unassembled WGS sequence"/>
</dbReference>
<keyword evidence="3 7" id="KW-0032">Aminotransferase</keyword>
<evidence type="ECO:0000256" key="8">
    <source>
        <dbReference type="SAM" id="MobiDB-lite"/>
    </source>
</evidence>
<feature type="domain" description="Aminotransferase class I/classII large" evidence="9">
    <location>
        <begin position="46"/>
        <end position="395"/>
    </location>
</feature>
<evidence type="ECO:0000313" key="10">
    <source>
        <dbReference type="EMBL" id="TDH62767.1"/>
    </source>
</evidence>
<dbReference type="InterPro" id="IPR015422">
    <property type="entry name" value="PyrdxlP-dep_Trfase_small"/>
</dbReference>
<evidence type="ECO:0000313" key="11">
    <source>
        <dbReference type="Proteomes" id="UP000295096"/>
    </source>
</evidence>
<evidence type="ECO:0000256" key="4">
    <source>
        <dbReference type="ARBA" id="ARBA00022679"/>
    </source>
</evidence>
<evidence type="ECO:0000256" key="7">
    <source>
        <dbReference type="RuleBase" id="RU000481"/>
    </source>
</evidence>
<dbReference type="CDD" id="cd00609">
    <property type="entry name" value="AAT_like"/>
    <property type="match status" value="1"/>
</dbReference>
<name>A0A4R5QJG0_9PROT</name>
<keyword evidence="5" id="KW-0663">Pyridoxal phosphate</keyword>
<accession>A0A4R5QJG0</accession>
<dbReference type="GO" id="GO:0030170">
    <property type="term" value="F:pyridoxal phosphate binding"/>
    <property type="evidence" value="ECO:0007669"/>
    <property type="project" value="InterPro"/>
</dbReference>
<dbReference type="GO" id="GO:0006520">
    <property type="term" value="P:amino acid metabolic process"/>
    <property type="evidence" value="ECO:0007669"/>
    <property type="project" value="InterPro"/>
</dbReference>
<dbReference type="Gene3D" id="3.90.1150.10">
    <property type="entry name" value="Aspartate Aminotransferase, domain 1"/>
    <property type="match status" value="1"/>
</dbReference>
<comment type="caution">
    <text evidence="10">The sequence shown here is derived from an EMBL/GenBank/DDBJ whole genome shotgun (WGS) entry which is preliminary data.</text>
</comment>
<dbReference type="PANTHER" id="PTHR46383">
    <property type="entry name" value="ASPARTATE AMINOTRANSFERASE"/>
    <property type="match status" value="1"/>
</dbReference>
<keyword evidence="11" id="KW-1185">Reference proteome</keyword>
<dbReference type="InterPro" id="IPR050596">
    <property type="entry name" value="AspAT/PAT-like"/>
</dbReference>
<sequence>MTILSEGPIRASAPPPTGPALPRAAVGALESSKIREVYNDGADIPDLIPLWVGEPDIPTPDFIKRAAAESLAAGETFYSSNLGIDPLRDAVARYQRRNGRRVTMDRVCATSAGVNAIMLACQTVLDPGDRVVTLAPHWPNIGAIPLILSAPVETVPLYLAQGLWRVDLDRLLAAITPETRLVLLNSPANPTGFALTREEQQAILAQCRRTGTWILADEVYERLYYEGPRAPSFLDIAEPEDRVIAVNSFSKSWAMTGWRLGWLVVPPAVTDSVAKLVEYNTSCAPVFVQRAGVAALDQGDEFILEVAALYRRLRDKTAAALNAVPGVTAPVASGGMYSFFRVEGLTDSLAEAKRMSRGAKVGLAPGSAFGPGGEGHFRLCFAQQEATLERALERVTGWLRGR</sequence>
<dbReference type="InterPro" id="IPR004839">
    <property type="entry name" value="Aminotransferase_I/II_large"/>
</dbReference>